<sequence>MDNVEIEIANYLNKIGEGEISEESSRRVQAMYKIISEIESIGDSGVSIAKILQRKISHKASFDHYMLENIDTMMSLLEDSIDEMIKNLDLGYTKIANINEAEEYENKTNALRTKLKEEHMANLENNKYSYQSGVHYMDVIEECEKIGDYVVNVSEAVLEIQ</sequence>
<dbReference type="EMBL" id="VSSQ01085182">
    <property type="protein sequence ID" value="MPN32917.1"/>
    <property type="molecule type" value="Genomic_DNA"/>
</dbReference>
<reference evidence="2" key="1">
    <citation type="submission" date="2019-08" db="EMBL/GenBank/DDBJ databases">
        <authorList>
            <person name="Kucharzyk K."/>
            <person name="Murdoch R.W."/>
            <person name="Higgins S."/>
            <person name="Loffler F."/>
        </authorList>
    </citation>
    <scope>NUCLEOTIDE SEQUENCE</scope>
</reference>
<dbReference type="GO" id="GO:0045936">
    <property type="term" value="P:negative regulation of phosphate metabolic process"/>
    <property type="evidence" value="ECO:0007669"/>
    <property type="project" value="InterPro"/>
</dbReference>
<organism evidence="2">
    <name type="scientific">bioreactor metagenome</name>
    <dbReference type="NCBI Taxonomy" id="1076179"/>
    <lineage>
        <taxon>unclassified sequences</taxon>
        <taxon>metagenomes</taxon>
        <taxon>ecological metagenomes</taxon>
    </lineage>
</organism>
<proteinExistence type="predicted"/>
<evidence type="ECO:0000313" key="2">
    <source>
        <dbReference type="EMBL" id="MPN32917.1"/>
    </source>
</evidence>
<protein>
    <recommendedName>
        <fullName evidence="1">PhoU domain-containing protein</fullName>
    </recommendedName>
</protein>
<name>A0A645H1L2_9ZZZZ</name>
<dbReference type="PANTHER" id="PTHR42930">
    <property type="entry name" value="PHOSPHATE-SPECIFIC TRANSPORT SYSTEM ACCESSORY PROTEIN PHOU"/>
    <property type="match status" value="1"/>
</dbReference>
<dbReference type="GO" id="GO:0030643">
    <property type="term" value="P:intracellular phosphate ion homeostasis"/>
    <property type="evidence" value="ECO:0007669"/>
    <property type="project" value="InterPro"/>
</dbReference>
<dbReference type="Gene3D" id="1.20.58.220">
    <property type="entry name" value="Phosphate transport system protein phou homolog 2, domain 2"/>
    <property type="match status" value="1"/>
</dbReference>
<accession>A0A645H1L2</accession>
<evidence type="ECO:0000259" key="1">
    <source>
        <dbReference type="Pfam" id="PF01895"/>
    </source>
</evidence>
<comment type="caution">
    <text evidence="2">The sequence shown here is derived from an EMBL/GenBank/DDBJ whole genome shotgun (WGS) entry which is preliminary data.</text>
</comment>
<gene>
    <name evidence="2" type="ORF">SDC9_180400</name>
</gene>
<dbReference type="InterPro" id="IPR028366">
    <property type="entry name" value="PhoU"/>
</dbReference>
<dbReference type="SUPFAM" id="SSF109755">
    <property type="entry name" value="PhoU-like"/>
    <property type="match status" value="1"/>
</dbReference>
<dbReference type="InterPro" id="IPR026022">
    <property type="entry name" value="PhoU_dom"/>
</dbReference>
<dbReference type="InterPro" id="IPR038078">
    <property type="entry name" value="PhoU-like_sf"/>
</dbReference>
<dbReference type="Pfam" id="PF01895">
    <property type="entry name" value="PhoU"/>
    <property type="match status" value="1"/>
</dbReference>
<dbReference type="AlphaFoldDB" id="A0A645H1L2"/>
<dbReference type="PANTHER" id="PTHR42930:SF3">
    <property type="entry name" value="PHOSPHATE-SPECIFIC TRANSPORT SYSTEM ACCESSORY PROTEIN PHOU"/>
    <property type="match status" value="1"/>
</dbReference>
<feature type="domain" description="PhoU" evidence="1">
    <location>
        <begin position="72"/>
        <end position="157"/>
    </location>
</feature>